<evidence type="ECO:0000313" key="7">
    <source>
        <dbReference type="Proteomes" id="UP000220527"/>
    </source>
</evidence>
<gene>
    <name evidence="6" type="ORF">CJ255_14435</name>
</gene>
<evidence type="ECO:0000256" key="3">
    <source>
        <dbReference type="PIRSR" id="PIRSR004848-1"/>
    </source>
</evidence>
<evidence type="ECO:0000313" key="6">
    <source>
        <dbReference type="EMBL" id="PDW02346.1"/>
    </source>
</evidence>
<dbReference type="PANTHER" id="PTHR10146">
    <property type="entry name" value="PROLINE SYNTHETASE CO-TRANSCRIBED BACTERIAL HOMOLOG PROTEIN"/>
    <property type="match status" value="1"/>
</dbReference>
<protein>
    <recommendedName>
        <fullName evidence="2">Pyridoxal phosphate homeostasis protein</fullName>
        <shortName evidence="2">PLP homeostasis protein</shortName>
    </recommendedName>
</protein>
<dbReference type="OrthoDB" id="9804072at2"/>
<comment type="function">
    <text evidence="2">Pyridoxal 5'-phosphate (PLP)-binding protein, which is involved in PLP homeostasis.</text>
</comment>
<dbReference type="Proteomes" id="UP000220527">
    <property type="component" value="Unassembled WGS sequence"/>
</dbReference>
<evidence type="ECO:0000256" key="1">
    <source>
        <dbReference type="ARBA" id="ARBA00022898"/>
    </source>
</evidence>
<comment type="caution">
    <text evidence="6">The sequence shown here is derived from an EMBL/GenBank/DDBJ whole genome shotgun (WGS) entry which is preliminary data.</text>
</comment>
<dbReference type="RefSeq" id="WP_097644807.1">
    <property type="nucleotide sequence ID" value="NZ_NQWI01000072.1"/>
</dbReference>
<dbReference type="InterPro" id="IPR011078">
    <property type="entry name" value="PyrdxlP_homeostasis"/>
</dbReference>
<reference evidence="7" key="1">
    <citation type="submission" date="2017-08" db="EMBL/GenBank/DDBJ databases">
        <authorList>
            <person name="Grouzdev D.S."/>
            <person name="Gaisin V.A."/>
            <person name="Rysina M.S."/>
            <person name="Gorlenko V.M."/>
        </authorList>
    </citation>
    <scope>NUCLEOTIDE SEQUENCE [LARGE SCALE GENOMIC DNA]</scope>
    <source>
        <strain evidence="7">Kir15-3F</strain>
    </source>
</reference>
<dbReference type="CDD" id="cd00635">
    <property type="entry name" value="PLPDE_III_YBL036c_like"/>
    <property type="match status" value="1"/>
</dbReference>
<dbReference type="PIRSF" id="PIRSF004848">
    <property type="entry name" value="YBL036c_PLPDEIII"/>
    <property type="match status" value="1"/>
</dbReference>
<dbReference type="HAMAP" id="MF_02087">
    <property type="entry name" value="PLP_homeostasis"/>
    <property type="match status" value="1"/>
</dbReference>
<dbReference type="AlphaFoldDB" id="A0A2A6RHH2"/>
<comment type="similarity">
    <text evidence="2 4">Belongs to the pyridoxal phosphate-binding protein YggS/PROSC family.</text>
</comment>
<dbReference type="EMBL" id="NQWI01000072">
    <property type="protein sequence ID" value="PDW02346.1"/>
    <property type="molecule type" value="Genomic_DNA"/>
</dbReference>
<dbReference type="SUPFAM" id="SSF51419">
    <property type="entry name" value="PLP-binding barrel"/>
    <property type="match status" value="1"/>
</dbReference>
<dbReference type="GO" id="GO:0030170">
    <property type="term" value="F:pyridoxal phosphate binding"/>
    <property type="evidence" value="ECO:0007669"/>
    <property type="project" value="UniProtKB-UniRule"/>
</dbReference>
<comment type="cofactor">
    <cofactor evidence="3">
        <name>pyridoxal 5'-phosphate</name>
        <dbReference type="ChEBI" id="CHEBI:597326"/>
    </cofactor>
</comment>
<dbReference type="NCBIfam" id="TIGR00044">
    <property type="entry name" value="YggS family pyridoxal phosphate-dependent enzyme"/>
    <property type="match status" value="1"/>
</dbReference>
<dbReference type="Gene3D" id="3.20.20.10">
    <property type="entry name" value="Alanine racemase"/>
    <property type="match status" value="1"/>
</dbReference>
<sequence>MSSTIATKLNSIHERIANAAQQAGRDPASVTLVVVTKTHPPALVAAAVAAGARDLGENRVQEALNKINALAELTPAPRWHLIGHLQRNKARLAATHFGLVHSVDSLRLAEALARHVPSGQRLPILLQFNVSGEASKEGFTLAGGASNRPALEALLPELERIVALPSLAVHGLMTIAPLADDPEAARPHFRTLRELRDELARCFPQATWRELSMGMSDDFTVAISEGATIVRLGRAILGGRQ</sequence>
<name>A0A2A6RHH2_9CHLR</name>
<organism evidence="6 7">
    <name type="scientific">Candidatus Viridilinea mediisalina</name>
    <dbReference type="NCBI Taxonomy" id="2024553"/>
    <lineage>
        <taxon>Bacteria</taxon>
        <taxon>Bacillati</taxon>
        <taxon>Chloroflexota</taxon>
        <taxon>Chloroflexia</taxon>
        <taxon>Chloroflexales</taxon>
        <taxon>Chloroflexineae</taxon>
        <taxon>Oscillochloridaceae</taxon>
        <taxon>Candidatus Viridilinea</taxon>
    </lineage>
</organism>
<keyword evidence="1 2" id="KW-0663">Pyridoxal phosphate</keyword>
<evidence type="ECO:0000256" key="4">
    <source>
        <dbReference type="RuleBase" id="RU004514"/>
    </source>
</evidence>
<evidence type="ECO:0000256" key="2">
    <source>
        <dbReference type="HAMAP-Rule" id="MF_02087"/>
    </source>
</evidence>
<feature type="domain" description="Alanine racemase N-terminal" evidence="5">
    <location>
        <begin position="9"/>
        <end position="240"/>
    </location>
</feature>
<dbReference type="Pfam" id="PF01168">
    <property type="entry name" value="Ala_racemase_N"/>
    <property type="match status" value="1"/>
</dbReference>
<evidence type="ECO:0000259" key="5">
    <source>
        <dbReference type="Pfam" id="PF01168"/>
    </source>
</evidence>
<dbReference type="InterPro" id="IPR001608">
    <property type="entry name" value="Ala_racemase_N"/>
</dbReference>
<dbReference type="PANTHER" id="PTHR10146:SF14">
    <property type="entry name" value="PYRIDOXAL PHOSPHATE HOMEOSTASIS PROTEIN"/>
    <property type="match status" value="1"/>
</dbReference>
<keyword evidence="7" id="KW-1185">Reference proteome</keyword>
<accession>A0A2A6RHH2</accession>
<feature type="modified residue" description="N6-(pyridoxal phosphate)lysine" evidence="2 3">
    <location>
        <position position="37"/>
    </location>
</feature>
<dbReference type="InterPro" id="IPR029066">
    <property type="entry name" value="PLP-binding_barrel"/>
</dbReference>
<proteinExistence type="inferred from homology"/>